<dbReference type="GO" id="GO:0005254">
    <property type="term" value="F:chloride channel activity"/>
    <property type="evidence" value="ECO:0007669"/>
    <property type="project" value="InterPro"/>
</dbReference>
<evidence type="ECO:0000256" key="2">
    <source>
        <dbReference type="ARBA" id="ARBA00022448"/>
    </source>
</evidence>
<feature type="transmembrane region" description="Helical" evidence="9">
    <location>
        <begin position="70"/>
        <end position="92"/>
    </location>
</feature>
<keyword evidence="4 9" id="KW-1133">Transmembrane helix</keyword>
<feature type="transmembrane region" description="Helical" evidence="9">
    <location>
        <begin position="358"/>
        <end position="376"/>
    </location>
</feature>
<comment type="similarity">
    <text evidence="7">Belongs to the anion channel-forming bestrophin (TC 1.A.46) family. Calcium-sensitive chloride channel subfamily.</text>
</comment>
<evidence type="ECO:0000256" key="9">
    <source>
        <dbReference type="SAM" id="Phobius"/>
    </source>
</evidence>
<dbReference type="Proteomes" id="UP000836788">
    <property type="component" value="Chromosome 17"/>
</dbReference>
<dbReference type="EMBL" id="OU594958">
    <property type="protein sequence ID" value="CAG9282758.1"/>
    <property type="molecule type" value="Genomic_DNA"/>
</dbReference>
<evidence type="ECO:0000256" key="1">
    <source>
        <dbReference type="ARBA" id="ARBA00004141"/>
    </source>
</evidence>
<keyword evidence="2" id="KW-0813">Transport</keyword>
<evidence type="ECO:0000256" key="5">
    <source>
        <dbReference type="ARBA" id="ARBA00023065"/>
    </source>
</evidence>
<comment type="subcellular location">
    <subcellularLocation>
        <location evidence="1">Membrane</location>
        <topology evidence="1">Multi-pass membrane protein</topology>
    </subcellularLocation>
</comment>
<dbReference type="InterPro" id="IPR000615">
    <property type="entry name" value="Bestrophin"/>
</dbReference>
<accession>A0A8J9X234</accession>
<proteinExistence type="inferred from homology"/>
<dbReference type="GO" id="GO:0016020">
    <property type="term" value="C:membrane"/>
    <property type="evidence" value="ECO:0007669"/>
    <property type="project" value="UniProtKB-SubCell"/>
</dbReference>
<evidence type="ECO:0000256" key="6">
    <source>
        <dbReference type="ARBA" id="ARBA00023136"/>
    </source>
</evidence>
<sequence>MTITYTDPFGPPWRFHWQRMVWTWRGGIVQAIWVEWLLATIASALVMWIWLASFESYNNISEWQARTEILSYALGFVTTRFQAALGLMLGFYTGTLYSRWWRVRNLENEVINAIKDTSIHVSALVYDSTRKGNNSVNPPLDLLLPSPTAVVDEKVTTDAVEVTGDKFTQDRNPIQNNGGKHKRTTLSNNRRKNKPISNESEASKATDTTSANSTNDHSNGERKSTAEGLSAAEVRSAMLRWVNLSHALAIGVFYERQPNAFSDLDALVEMGLLADTEYQFMTNYTGDAAQAFDVPFVWFMDLLGEVIRLERFDMPMPAVAMLSNNVARVRGSLQNIYMYRTEPVPLAYRQLVNLTVRFYMVVLLINEGLSALNFAAEERNGFDFYRTVFWMIMPFGFEYFLFVGWLTLADALGNPFRHWADEFEWENFVRTTYVASFALIDESPKSCSTLGSSLKVAEERIKQKREATLAAWESNHLTACERIKQPGKAQTPKVHSRRDLSDF</sequence>
<keyword evidence="5" id="KW-0406">Ion transport</keyword>
<keyword evidence="6 9" id="KW-0472">Membrane</keyword>
<feature type="compositionally biased region" description="Polar residues" evidence="8">
    <location>
        <begin position="195"/>
        <end position="217"/>
    </location>
</feature>
<feature type="compositionally biased region" description="Basic residues" evidence="8">
    <location>
        <begin position="179"/>
        <end position="194"/>
    </location>
</feature>
<name>A0A8J9X234_PHATR</name>
<protein>
    <recommendedName>
        <fullName evidence="11">Bestrophin homolog</fullName>
    </recommendedName>
</protein>
<evidence type="ECO:0000256" key="3">
    <source>
        <dbReference type="ARBA" id="ARBA00022692"/>
    </source>
</evidence>
<dbReference type="InterPro" id="IPR021134">
    <property type="entry name" value="Bestrophin-like"/>
</dbReference>
<feature type="transmembrane region" description="Helical" evidence="9">
    <location>
        <begin position="388"/>
        <end position="408"/>
    </location>
</feature>
<dbReference type="InterPro" id="IPR044669">
    <property type="entry name" value="YneE/VCCN1/2-like"/>
</dbReference>
<evidence type="ECO:0000256" key="8">
    <source>
        <dbReference type="SAM" id="MobiDB-lite"/>
    </source>
</evidence>
<feature type="transmembrane region" description="Helical" evidence="9">
    <location>
        <begin position="28"/>
        <end position="50"/>
    </location>
</feature>
<dbReference type="PANTHER" id="PTHR10736">
    <property type="entry name" value="BESTROPHIN"/>
    <property type="match status" value="1"/>
</dbReference>
<evidence type="ECO:0000313" key="10">
    <source>
        <dbReference type="EMBL" id="CAG9282758.1"/>
    </source>
</evidence>
<organism evidence="10">
    <name type="scientific">Phaeodactylum tricornutum</name>
    <name type="common">Diatom</name>
    <dbReference type="NCBI Taxonomy" id="2850"/>
    <lineage>
        <taxon>Eukaryota</taxon>
        <taxon>Sar</taxon>
        <taxon>Stramenopiles</taxon>
        <taxon>Ochrophyta</taxon>
        <taxon>Bacillariophyta</taxon>
        <taxon>Bacillariophyceae</taxon>
        <taxon>Bacillariophycidae</taxon>
        <taxon>Naviculales</taxon>
        <taxon>Phaeodactylaceae</taxon>
        <taxon>Phaeodactylum</taxon>
    </lineage>
</organism>
<dbReference type="Pfam" id="PF01062">
    <property type="entry name" value="Bestrophin"/>
    <property type="match status" value="1"/>
</dbReference>
<feature type="region of interest" description="Disordered" evidence="8">
    <location>
        <begin position="162"/>
        <end position="227"/>
    </location>
</feature>
<keyword evidence="3 9" id="KW-0812">Transmembrane</keyword>
<dbReference type="PANTHER" id="PTHR10736:SF0">
    <property type="entry name" value="BESTROPHIN HOMOLOG"/>
    <property type="match status" value="1"/>
</dbReference>
<dbReference type="AlphaFoldDB" id="A0A8J9X234"/>
<reference evidence="10" key="1">
    <citation type="submission" date="2022-02" db="EMBL/GenBank/DDBJ databases">
        <authorList>
            <person name="Giguere J D."/>
        </authorList>
    </citation>
    <scope>NUCLEOTIDE SEQUENCE</scope>
    <source>
        <strain evidence="10">CCAP 1055/1</strain>
    </source>
</reference>
<dbReference type="Pfam" id="PF25539">
    <property type="entry name" value="Bestrophin_2"/>
    <property type="match status" value="1"/>
</dbReference>
<gene>
    <name evidence="10" type="ORF">PTTT1_LOCUS20628</name>
</gene>
<evidence type="ECO:0008006" key="11">
    <source>
        <dbReference type="Google" id="ProtNLM"/>
    </source>
</evidence>
<evidence type="ECO:0000256" key="4">
    <source>
        <dbReference type="ARBA" id="ARBA00022989"/>
    </source>
</evidence>
<evidence type="ECO:0000256" key="7">
    <source>
        <dbReference type="ARBA" id="ARBA00034769"/>
    </source>
</evidence>